<dbReference type="PATRIC" id="fig|1304281.5.peg.1063"/>
<dbReference type="Proteomes" id="UP000035900">
    <property type="component" value="Unassembled WGS sequence"/>
</dbReference>
<sequence length="206" mass="25101">MFANKNLDHFYFESLFHVFSHVSGNELIFREPRNYIFFLEKIKHYLLPVLDIYAYCLMPNHFHFLVAFKDKVEVFKNLNLENSNFDDSKTHQFLMKPVSNLLNSYAKAYNKMYGRRGSLFIDYVKRIRIEDENYLLNTFRYIHQNPVNHGFVKEIEDWKYSSYSGYLNLEKFSLVNRNFMMTFFDSQKNFIEFHKIEFNSEFNQTR</sequence>
<dbReference type="InterPro" id="IPR002686">
    <property type="entry name" value="Transposase_17"/>
</dbReference>
<dbReference type="GO" id="GO:0006313">
    <property type="term" value="P:DNA transposition"/>
    <property type="evidence" value="ECO:0007669"/>
    <property type="project" value="InterPro"/>
</dbReference>
<dbReference type="GO" id="GO:0003677">
    <property type="term" value="F:DNA binding"/>
    <property type="evidence" value="ECO:0007669"/>
    <property type="project" value="InterPro"/>
</dbReference>
<dbReference type="STRING" id="1304281.ACM44_04945"/>
<accession>A0A0J7IZG3</accession>
<dbReference type="EMBL" id="LFNG01000006">
    <property type="protein sequence ID" value="KMQ71583.1"/>
    <property type="molecule type" value="Genomic_DNA"/>
</dbReference>
<dbReference type="AlphaFoldDB" id="A0A0J7IZG3"/>
<dbReference type="InterPro" id="IPR036515">
    <property type="entry name" value="Transposase_17_sf"/>
</dbReference>
<proteinExistence type="predicted"/>
<dbReference type="Gene3D" id="3.30.70.1290">
    <property type="entry name" value="Transposase IS200-like"/>
    <property type="match status" value="1"/>
</dbReference>
<reference evidence="2 3" key="1">
    <citation type="journal article" date="2004" name="Int. J. Syst. Evol. Microbiol.">
        <title>Kaistella koreensis gen. nov., sp. nov., a novel member of the Chryseobacterium-Bergeyella-Riemerella branch.</title>
        <authorList>
            <person name="Kim M.K."/>
            <person name="Im W.T."/>
            <person name="Shin Y.K."/>
            <person name="Lim J.H."/>
            <person name="Kim S.H."/>
            <person name="Lee B.C."/>
            <person name="Park M.Y."/>
            <person name="Lee K.Y."/>
            <person name="Lee S.T."/>
        </authorList>
    </citation>
    <scope>NUCLEOTIDE SEQUENCE [LARGE SCALE GENOMIC DNA]</scope>
    <source>
        <strain evidence="2 3">CCUG 49689</strain>
    </source>
</reference>
<evidence type="ECO:0000313" key="3">
    <source>
        <dbReference type="Proteomes" id="UP000035900"/>
    </source>
</evidence>
<evidence type="ECO:0000259" key="1">
    <source>
        <dbReference type="SMART" id="SM01321"/>
    </source>
</evidence>
<dbReference type="GO" id="GO:0004803">
    <property type="term" value="F:transposase activity"/>
    <property type="evidence" value="ECO:0007669"/>
    <property type="project" value="InterPro"/>
</dbReference>
<feature type="domain" description="Transposase IS200-like" evidence="1">
    <location>
        <begin position="18"/>
        <end position="145"/>
    </location>
</feature>
<organism evidence="2 3">
    <name type="scientific">Chryseobacterium koreense CCUG 49689</name>
    <dbReference type="NCBI Taxonomy" id="1304281"/>
    <lineage>
        <taxon>Bacteria</taxon>
        <taxon>Pseudomonadati</taxon>
        <taxon>Bacteroidota</taxon>
        <taxon>Flavobacteriia</taxon>
        <taxon>Flavobacteriales</taxon>
        <taxon>Weeksellaceae</taxon>
        <taxon>Chryseobacterium group</taxon>
        <taxon>Chryseobacterium</taxon>
    </lineage>
</organism>
<comment type="caution">
    <text evidence="2">The sequence shown here is derived from an EMBL/GenBank/DDBJ whole genome shotgun (WGS) entry which is preliminary data.</text>
</comment>
<dbReference type="SMART" id="SM01321">
    <property type="entry name" value="Y1_Tnp"/>
    <property type="match status" value="1"/>
</dbReference>
<keyword evidence="3" id="KW-1185">Reference proteome</keyword>
<dbReference type="SUPFAM" id="SSF143422">
    <property type="entry name" value="Transposase IS200-like"/>
    <property type="match status" value="1"/>
</dbReference>
<dbReference type="PANTHER" id="PTHR34322:SF2">
    <property type="entry name" value="TRANSPOSASE IS200-LIKE DOMAIN-CONTAINING PROTEIN"/>
    <property type="match status" value="1"/>
</dbReference>
<name>A0A0J7IZG3_9FLAO</name>
<gene>
    <name evidence="2" type="ORF">ACM44_04945</name>
</gene>
<evidence type="ECO:0000313" key="2">
    <source>
        <dbReference type="EMBL" id="KMQ71583.1"/>
    </source>
</evidence>
<dbReference type="PANTHER" id="PTHR34322">
    <property type="entry name" value="TRANSPOSASE, Y1_TNP DOMAIN-CONTAINING"/>
    <property type="match status" value="1"/>
</dbReference>
<protein>
    <recommendedName>
        <fullName evidence="1">Transposase IS200-like domain-containing protein</fullName>
    </recommendedName>
</protein>